<sequence>MEHALEVLKIIEGALKGNTTQVNSYATLLAEKLEKEGLVRQAENIRKKIESSLSSTRSYSPASLHSGPSTTSIPLDKESRLSLGDESRPILEDNQVLFSSYIQNQIDEFLKFIEKASLLEDEGVGIAPSMMIYGPPGCGKTALANYIAARLDLPLITARCDSLISSYLGSTSKNLRNLFEHAASRPCVLFLDEFDSLAKARDDQHELGELKRVVVSLLQNIDTLPTNTILLAATNHHELLDPAVWRRFAYRLQIPLPDKGLRELLLKQFLGKYVSSNLKAIVEASHGMNGAVIKQACQAAIRNAILNDKKVIDSDDLIFKLIKHQYDEIISKDIDVEEKIIQLRCADSKLFTVQRLSSMFNISTGKISKITTTSKDNRGV</sequence>
<dbReference type="AlphaFoldDB" id="N9M0P8"/>
<dbReference type="InterPro" id="IPR003960">
    <property type="entry name" value="ATPase_AAA_CS"/>
</dbReference>
<evidence type="ECO:0000259" key="6">
    <source>
        <dbReference type="SMART" id="SM00382"/>
    </source>
</evidence>
<comment type="caution">
    <text evidence="7">The sequence shown here is derived from an EMBL/GenBank/DDBJ whole genome shotgun (WGS) entry which is preliminary data.</text>
</comment>
<comment type="similarity">
    <text evidence="1 4">Belongs to the AAA ATPase family.</text>
</comment>
<dbReference type="GO" id="GO:0005524">
    <property type="term" value="F:ATP binding"/>
    <property type="evidence" value="ECO:0007669"/>
    <property type="project" value="UniProtKB-KW"/>
</dbReference>
<dbReference type="PANTHER" id="PTHR23073">
    <property type="entry name" value="26S PROTEASOME REGULATORY SUBUNIT"/>
    <property type="match status" value="1"/>
</dbReference>
<dbReference type="GO" id="GO:0016887">
    <property type="term" value="F:ATP hydrolysis activity"/>
    <property type="evidence" value="ECO:0007669"/>
    <property type="project" value="InterPro"/>
</dbReference>
<evidence type="ECO:0000256" key="4">
    <source>
        <dbReference type="RuleBase" id="RU003651"/>
    </source>
</evidence>
<dbReference type="Gene3D" id="3.40.50.300">
    <property type="entry name" value="P-loop containing nucleotide triphosphate hydrolases"/>
    <property type="match status" value="1"/>
</dbReference>
<evidence type="ECO:0000313" key="8">
    <source>
        <dbReference type="Proteomes" id="UP000023774"/>
    </source>
</evidence>
<feature type="compositionally biased region" description="Polar residues" evidence="5">
    <location>
        <begin position="57"/>
        <end position="73"/>
    </location>
</feature>
<evidence type="ECO:0000256" key="1">
    <source>
        <dbReference type="ARBA" id="ARBA00006914"/>
    </source>
</evidence>
<keyword evidence="2 4" id="KW-0547">Nucleotide-binding</keyword>
<organism evidence="7 8">
    <name type="scientific">Acinetobacter pseudolwoffii</name>
    <dbReference type="NCBI Taxonomy" id="2053287"/>
    <lineage>
        <taxon>Bacteria</taxon>
        <taxon>Pseudomonadati</taxon>
        <taxon>Pseudomonadota</taxon>
        <taxon>Gammaproteobacteria</taxon>
        <taxon>Moraxellales</taxon>
        <taxon>Moraxellaceae</taxon>
        <taxon>Acinetobacter</taxon>
    </lineage>
</organism>
<reference evidence="7 8" key="1">
    <citation type="submission" date="2013-02" db="EMBL/GenBank/DDBJ databases">
        <title>The Genome Sequence of Acinetobacter sp. NIPH 713.</title>
        <authorList>
            <consortium name="The Broad Institute Genome Sequencing Platform"/>
            <consortium name="The Broad Institute Genome Sequencing Center for Infectious Disease"/>
            <person name="Cerqueira G."/>
            <person name="Feldgarden M."/>
            <person name="Courvalin P."/>
            <person name="Perichon B."/>
            <person name="Grillot-Courvalin C."/>
            <person name="Clermont D."/>
            <person name="Rocha E."/>
            <person name="Yoon E.-J."/>
            <person name="Nemec A."/>
            <person name="Walker B."/>
            <person name="Young S.K."/>
            <person name="Zeng Q."/>
            <person name="Gargeya S."/>
            <person name="Fitzgerald M."/>
            <person name="Haas B."/>
            <person name="Abouelleil A."/>
            <person name="Alvarado L."/>
            <person name="Arachchi H.M."/>
            <person name="Berlin A.M."/>
            <person name="Chapman S.B."/>
            <person name="Dewar J."/>
            <person name="Goldberg J."/>
            <person name="Griggs A."/>
            <person name="Gujja S."/>
            <person name="Hansen M."/>
            <person name="Howarth C."/>
            <person name="Imamovic A."/>
            <person name="Larimer J."/>
            <person name="McCowan C."/>
            <person name="Murphy C."/>
            <person name="Neiman D."/>
            <person name="Pearson M."/>
            <person name="Priest M."/>
            <person name="Roberts A."/>
            <person name="Saif S."/>
            <person name="Shea T."/>
            <person name="Sisk P."/>
            <person name="Sykes S."/>
            <person name="Wortman J."/>
            <person name="Nusbaum C."/>
            <person name="Birren B."/>
        </authorList>
    </citation>
    <scope>NUCLEOTIDE SEQUENCE [LARGE SCALE GENOMIC DNA]</scope>
    <source>
        <strain evidence="7 8">NIPH 713</strain>
    </source>
</reference>
<evidence type="ECO:0000256" key="3">
    <source>
        <dbReference type="ARBA" id="ARBA00022840"/>
    </source>
</evidence>
<gene>
    <name evidence="7" type="ORF">F906_01699</name>
</gene>
<evidence type="ECO:0000256" key="5">
    <source>
        <dbReference type="SAM" id="MobiDB-lite"/>
    </source>
</evidence>
<name>N9M0P8_9GAMM</name>
<dbReference type="EMBL" id="APRJ01000011">
    <property type="protein sequence ID" value="ENW86640.1"/>
    <property type="molecule type" value="Genomic_DNA"/>
</dbReference>
<dbReference type="Pfam" id="PF00004">
    <property type="entry name" value="AAA"/>
    <property type="match status" value="1"/>
</dbReference>
<dbReference type="Proteomes" id="UP000023774">
    <property type="component" value="Unassembled WGS sequence"/>
</dbReference>
<dbReference type="Gene3D" id="1.10.8.60">
    <property type="match status" value="1"/>
</dbReference>
<accession>N9M0P8</accession>
<dbReference type="PROSITE" id="PS00674">
    <property type="entry name" value="AAA"/>
    <property type="match status" value="1"/>
</dbReference>
<dbReference type="PATRIC" id="fig|1217709.3.peg.1637"/>
<dbReference type="OrthoDB" id="9809379at2"/>
<feature type="region of interest" description="Disordered" evidence="5">
    <location>
        <begin position="57"/>
        <end position="81"/>
    </location>
</feature>
<keyword evidence="8" id="KW-1185">Reference proteome</keyword>
<dbReference type="SMART" id="SM00382">
    <property type="entry name" value="AAA"/>
    <property type="match status" value="1"/>
</dbReference>
<protein>
    <recommendedName>
        <fullName evidence="6">AAA+ ATPase domain-containing protein</fullName>
    </recommendedName>
</protein>
<dbReference type="RefSeq" id="WP_005171732.1">
    <property type="nucleotide sequence ID" value="NZ_KB850035.1"/>
</dbReference>
<dbReference type="InterPro" id="IPR003959">
    <property type="entry name" value="ATPase_AAA_core"/>
</dbReference>
<dbReference type="InterPro" id="IPR050221">
    <property type="entry name" value="26S_Proteasome_ATPase"/>
</dbReference>
<proteinExistence type="inferred from homology"/>
<evidence type="ECO:0000313" key="7">
    <source>
        <dbReference type="EMBL" id="ENW86640.1"/>
    </source>
</evidence>
<feature type="domain" description="AAA+ ATPase" evidence="6">
    <location>
        <begin position="126"/>
        <end position="258"/>
    </location>
</feature>
<keyword evidence="3 4" id="KW-0067">ATP-binding</keyword>
<dbReference type="HOGENOM" id="CLU_000688_25_1_6"/>
<evidence type="ECO:0000256" key="2">
    <source>
        <dbReference type="ARBA" id="ARBA00022741"/>
    </source>
</evidence>
<dbReference type="CDD" id="cd19481">
    <property type="entry name" value="RecA-like_protease"/>
    <property type="match status" value="1"/>
</dbReference>
<dbReference type="InterPro" id="IPR003593">
    <property type="entry name" value="AAA+_ATPase"/>
</dbReference>
<dbReference type="SUPFAM" id="SSF52540">
    <property type="entry name" value="P-loop containing nucleoside triphosphate hydrolases"/>
    <property type="match status" value="1"/>
</dbReference>
<dbReference type="InterPro" id="IPR027417">
    <property type="entry name" value="P-loop_NTPase"/>
</dbReference>